<evidence type="ECO:0000313" key="1">
    <source>
        <dbReference type="EMBL" id="DAE04073.1"/>
    </source>
</evidence>
<sequence length="71" mass="8250">MSWLYKVTVITNNIHFRCPCCHGSQYRTSNFDVTEKNPFGAKCIFCKSTMITFDNIALYIRSGQTSLDFRK</sequence>
<protein>
    <submittedName>
        <fullName evidence="1">Transcription initiation factor IIE, alpha FINGER, Transcription</fullName>
    </submittedName>
</protein>
<proteinExistence type="predicted"/>
<accession>A0A8S5PCH0</accession>
<dbReference type="Pfam" id="PF23641">
    <property type="entry name" value="YmcF-like"/>
    <property type="match status" value="1"/>
</dbReference>
<reference evidence="1" key="1">
    <citation type="journal article" date="2021" name="Proc. Natl. Acad. Sci. U.S.A.">
        <title>A Catalog of Tens of Thousands of Viruses from Human Metagenomes Reveals Hidden Associations with Chronic Diseases.</title>
        <authorList>
            <person name="Tisza M.J."/>
            <person name="Buck C.B."/>
        </authorList>
    </citation>
    <scope>NUCLEOTIDE SEQUENCE</scope>
    <source>
        <strain evidence="1">CtGBP5</strain>
    </source>
</reference>
<dbReference type="InterPro" id="IPR056946">
    <property type="entry name" value="YmcF-like"/>
</dbReference>
<dbReference type="EMBL" id="BK015383">
    <property type="protein sequence ID" value="DAE04073.1"/>
    <property type="molecule type" value="Genomic_DNA"/>
</dbReference>
<name>A0A8S5PCH0_9CAUD</name>
<organism evidence="1">
    <name type="scientific">Myoviridae sp. ctGBP5</name>
    <dbReference type="NCBI Taxonomy" id="2825071"/>
    <lineage>
        <taxon>Viruses</taxon>
        <taxon>Duplodnaviria</taxon>
        <taxon>Heunggongvirae</taxon>
        <taxon>Uroviricota</taxon>
        <taxon>Caudoviricetes</taxon>
    </lineage>
</organism>